<feature type="region of interest" description="Disordered" evidence="1">
    <location>
        <begin position="1"/>
        <end position="61"/>
    </location>
</feature>
<accession>A0AAF3F597</accession>
<feature type="transmembrane region" description="Helical" evidence="2">
    <location>
        <begin position="308"/>
        <end position="329"/>
    </location>
</feature>
<reference evidence="4" key="1">
    <citation type="submission" date="2024-02" db="UniProtKB">
        <authorList>
            <consortium name="WormBaseParasite"/>
        </authorList>
    </citation>
    <scope>IDENTIFICATION</scope>
</reference>
<dbReference type="SUPFAM" id="SSF81321">
    <property type="entry name" value="Family A G protein-coupled receptor-like"/>
    <property type="match status" value="1"/>
</dbReference>
<keyword evidence="2" id="KW-0812">Transmembrane</keyword>
<dbReference type="WBParaSite" id="MBELARI_LOCUS20948">
    <property type="protein sequence ID" value="MBELARI_LOCUS20948"/>
    <property type="gene ID" value="MBELARI_LOCUS20948"/>
</dbReference>
<protein>
    <submittedName>
        <fullName evidence="4">Uncharacterized protein</fullName>
    </submittedName>
</protein>
<feature type="transmembrane region" description="Helical" evidence="2">
    <location>
        <begin position="265"/>
        <end position="287"/>
    </location>
</feature>
<evidence type="ECO:0000256" key="1">
    <source>
        <dbReference type="SAM" id="MobiDB-lite"/>
    </source>
</evidence>
<sequence length="412" mass="45765">MSGSASSLPSKQTKQSRARAASSQATPTQDDEATARFPTSRRGRENNVNSSSKPVEEVASTSKQSDGPILFVFDYPVRPFPACPRCAQVIAKPPTYQRDLDLDKHLKLRDAMQKINLKCHQLFDSTKAIKAHQLKSRHYYPEAILSYYPERHHGTKQMADSPINTVTTTDLSWLWFPPHPTSPPEYPPLDLAHKLGYGLPQLFAALMGFPINAGMLIVALRHTTDLQNTFFYYVLAQLCVLNLIQMISHTMAAVVTLVADDGPPFSILTIATGYAACFASDLLRGVIALHRMILVAFPYTSKNVPRAFYLLILFCDFFLFLFVTVKDYIPNGAAYFSPHELLVTFCCSVCCFVGWEVVLPYADGSTPTGAVAINFVSQLLWVLQCSQEPGVLFIFNRSLRGELVGGKILLSQ</sequence>
<keyword evidence="2" id="KW-0472">Membrane</keyword>
<feature type="compositionally biased region" description="Polar residues" evidence="1">
    <location>
        <begin position="46"/>
        <end position="61"/>
    </location>
</feature>
<feature type="transmembrane region" description="Helical" evidence="2">
    <location>
        <begin position="202"/>
        <end position="220"/>
    </location>
</feature>
<name>A0AAF3F597_9BILA</name>
<proteinExistence type="predicted"/>
<organism evidence="3 4">
    <name type="scientific">Mesorhabditis belari</name>
    <dbReference type="NCBI Taxonomy" id="2138241"/>
    <lineage>
        <taxon>Eukaryota</taxon>
        <taxon>Metazoa</taxon>
        <taxon>Ecdysozoa</taxon>
        <taxon>Nematoda</taxon>
        <taxon>Chromadorea</taxon>
        <taxon>Rhabditida</taxon>
        <taxon>Rhabditina</taxon>
        <taxon>Rhabditomorpha</taxon>
        <taxon>Rhabditoidea</taxon>
        <taxon>Rhabditidae</taxon>
        <taxon>Mesorhabditinae</taxon>
        <taxon>Mesorhabditis</taxon>
    </lineage>
</organism>
<evidence type="ECO:0000313" key="3">
    <source>
        <dbReference type="Proteomes" id="UP000887575"/>
    </source>
</evidence>
<evidence type="ECO:0000256" key="2">
    <source>
        <dbReference type="SAM" id="Phobius"/>
    </source>
</evidence>
<dbReference type="Proteomes" id="UP000887575">
    <property type="component" value="Unassembled WGS sequence"/>
</dbReference>
<feature type="compositionally biased region" description="Polar residues" evidence="1">
    <location>
        <begin position="1"/>
        <end position="13"/>
    </location>
</feature>
<dbReference type="AlphaFoldDB" id="A0AAF3F597"/>
<feature type="transmembrane region" description="Helical" evidence="2">
    <location>
        <begin position="341"/>
        <end position="359"/>
    </location>
</feature>
<keyword evidence="3" id="KW-1185">Reference proteome</keyword>
<keyword evidence="2" id="KW-1133">Transmembrane helix</keyword>
<evidence type="ECO:0000313" key="4">
    <source>
        <dbReference type="WBParaSite" id="MBELARI_LOCUS20948"/>
    </source>
</evidence>
<feature type="transmembrane region" description="Helical" evidence="2">
    <location>
        <begin position="232"/>
        <end position="259"/>
    </location>
</feature>